<keyword evidence="1" id="KW-0812">Transmembrane</keyword>
<evidence type="ECO:0008006" key="4">
    <source>
        <dbReference type="Google" id="ProtNLM"/>
    </source>
</evidence>
<accession>A0A3P3QNT8</accession>
<dbReference type="OrthoDB" id="5764104at2"/>
<proteinExistence type="predicted"/>
<name>A0A3P3QNT8_9GAMM</name>
<feature type="transmembrane region" description="Helical" evidence="1">
    <location>
        <begin position="6"/>
        <end position="26"/>
    </location>
</feature>
<dbReference type="EMBL" id="RRCF01000001">
    <property type="protein sequence ID" value="RRJ22896.1"/>
    <property type="molecule type" value="Genomic_DNA"/>
</dbReference>
<gene>
    <name evidence="2" type="ORF">EIK76_02085</name>
</gene>
<keyword evidence="3" id="KW-1185">Reference proteome</keyword>
<protein>
    <recommendedName>
        <fullName evidence="4">FTR1 family iron permease</fullName>
    </recommendedName>
</protein>
<evidence type="ECO:0000313" key="2">
    <source>
        <dbReference type="EMBL" id="RRJ22896.1"/>
    </source>
</evidence>
<dbReference type="Proteomes" id="UP000276260">
    <property type="component" value="Unassembled WGS sequence"/>
</dbReference>
<feature type="transmembrane region" description="Helical" evidence="1">
    <location>
        <begin position="218"/>
        <end position="236"/>
    </location>
</feature>
<feature type="transmembrane region" description="Helical" evidence="1">
    <location>
        <begin position="92"/>
        <end position="114"/>
    </location>
</feature>
<keyword evidence="1" id="KW-1133">Transmembrane helix</keyword>
<reference evidence="2 3" key="1">
    <citation type="submission" date="2018-11" db="EMBL/GenBank/DDBJ databases">
        <title>Draft genome analysis of Rheinheimera mesophila isolated from an industrial waste site.</title>
        <authorList>
            <person name="Yu Q."/>
            <person name="Qi Y."/>
            <person name="Zhang H."/>
            <person name="Lu Y."/>
            <person name="Pu J."/>
        </authorList>
    </citation>
    <scope>NUCLEOTIDE SEQUENCE [LARGE SCALE GENOMIC DNA]</scope>
    <source>
        <strain evidence="2 3">IITR13</strain>
    </source>
</reference>
<evidence type="ECO:0000313" key="3">
    <source>
        <dbReference type="Proteomes" id="UP000276260"/>
    </source>
</evidence>
<dbReference type="RefSeq" id="WP_046518792.1">
    <property type="nucleotide sequence ID" value="NZ_LAVS01000004.1"/>
</dbReference>
<feature type="transmembrane region" description="Helical" evidence="1">
    <location>
        <begin position="33"/>
        <end position="55"/>
    </location>
</feature>
<organism evidence="2 3">
    <name type="scientific">Rheinheimera mesophila</name>
    <dbReference type="NCBI Taxonomy" id="1547515"/>
    <lineage>
        <taxon>Bacteria</taxon>
        <taxon>Pseudomonadati</taxon>
        <taxon>Pseudomonadota</taxon>
        <taxon>Gammaproteobacteria</taxon>
        <taxon>Chromatiales</taxon>
        <taxon>Chromatiaceae</taxon>
        <taxon>Rheinheimera</taxon>
    </lineage>
</organism>
<dbReference type="AlphaFoldDB" id="A0A3P3QNT8"/>
<sequence>MLINTVLMVLRELLPLCLLLATLLVWHRALWRHLLWCFVLPSLLLLSLISLNMVWISEQLDGVGLELLYSLLYISCYVLLCISAFNPGYAVWTSALSAACLFSISGSHLLLYIWLPGQADHTPADLLLGSALGAGIGASIAVLWYYLLAELKQWRSSSYQVLLSLVGTRQVMMASALLIQSDWLPAGPQVWHSEHGLSEQSELGFFLQALLGYEATPVLSQLLLYLLCFTLLFWCCRLMEKTR</sequence>
<feature type="transmembrane region" description="Helical" evidence="1">
    <location>
        <begin position="67"/>
        <end position="85"/>
    </location>
</feature>
<evidence type="ECO:0000256" key="1">
    <source>
        <dbReference type="SAM" id="Phobius"/>
    </source>
</evidence>
<feature type="transmembrane region" description="Helical" evidence="1">
    <location>
        <begin position="126"/>
        <end position="147"/>
    </location>
</feature>
<comment type="caution">
    <text evidence="2">The sequence shown here is derived from an EMBL/GenBank/DDBJ whole genome shotgun (WGS) entry which is preliminary data.</text>
</comment>
<feature type="transmembrane region" description="Helical" evidence="1">
    <location>
        <begin position="159"/>
        <end position="179"/>
    </location>
</feature>
<keyword evidence="1" id="KW-0472">Membrane</keyword>